<dbReference type="InterPro" id="IPR017894">
    <property type="entry name" value="HTH_IS21_transposase_type"/>
</dbReference>
<gene>
    <name evidence="7" type="ORF">HF394_10770</name>
</gene>
<evidence type="ECO:0000313" key="8">
    <source>
        <dbReference type="Proteomes" id="UP000509222"/>
    </source>
</evidence>
<dbReference type="GO" id="GO:0015074">
    <property type="term" value="P:DNA integration"/>
    <property type="evidence" value="ECO:0007669"/>
    <property type="project" value="InterPro"/>
</dbReference>
<dbReference type="RefSeq" id="WP_176294589.1">
    <property type="nucleotide sequence ID" value="NZ_CP051177.1"/>
</dbReference>
<reference evidence="7 8" key="1">
    <citation type="submission" date="2020-04" db="EMBL/GenBank/DDBJ databases">
        <authorList>
            <person name="Pajer P."/>
            <person name="Broz P."/>
        </authorList>
    </citation>
    <scope>NUCLEOTIDE SEQUENCE [LARGE SCALE GENOMIC DNA]</scope>
    <source>
        <strain evidence="8">NRL-ATB46093</strain>
    </source>
</reference>
<evidence type="ECO:0000259" key="6">
    <source>
        <dbReference type="PROSITE" id="PS50994"/>
    </source>
</evidence>
<dbReference type="Gene3D" id="3.30.420.10">
    <property type="entry name" value="Ribonuclease H-like superfamily/Ribonuclease H"/>
    <property type="match status" value="1"/>
</dbReference>
<keyword evidence="3" id="KW-0238">DNA-binding</keyword>
<evidence type="ECO:0000256" key="2">
    <source>
        <dbReference type="ARBA" id="ARBA00022578"/>
    </source>
</evidence>
<dbReference type="InterPro" id="IPR012337">
    <property type="entry name" value="RNaseH-like_sf"/>
</dbReference>
<dbReference type="AlphaFoldDB" id="A0A7H8QBZ5"/>
<accession>A0A7H8QBZ5</accession>
<evidence type="ECO:0000259" key="5">
    <source>
        <dbReference type="PROSITE" id="PS50531"/>
    </source>
</evidence>
<feature type="domain" description="HTH IS21-type" evidence="5">
    <location>
        <begin position="1"/>
        <end position="66"/>
    </location>
</feature>
<keyword evidence="2" id="KW-0815">Transposition</keyword>
<dbReference type="InterPro" id="IPR001584">
    <property type="entry name" value="Integrase_cat-core"/>
</dbReference>
<dbReference type="GO" id="GO:0003677">
    <property type="term" value="F:DNA binding"/>
    <property type="evidence" value="ECO:0007669"/>
    <property type="project" value="UniProtKB-KW"/>
</dbReference>
<evidence type="ECO:0000256" key="4">
    <source>
        <dbReference type="ARBA" id="ARBA00023172"/>
    </source>
</evidence>
<feature type="domain" description="Integrase catalytic" evidence="6">
    <location>
        <begin position="121"/>
        <end position="296"/>
    </location>
</feature>
<name>A0A7H8QBZ5_9BACL</name>
<keyword evidence="4" id="KW-0233">DNA recombination</keyword>
<organism evidence="7 8">
    <name type="scientific">Planococcus glaciei</name>
    <dbReference type="NCBI Taxonomy" id="459472"/>
    <lineage>
        <taxon>Bacteria</taxon>
        <taxon>Bacillati</taxon>
        <taxon>Bacillota</taxon>
        <taxon>Bacilli</taxon>
        <taxon>Bacillales</taxon>
        <taxon>Caryophanaceae</taxon>
        <taxon>Planococcus</taxon>
    </lineage>
</organism>
<dbReference type="InterPro" id="IPR036397">
    <property type="entry name" value="RNaseH_sf"/>
</dbReference>
<keyword evidence="8" id="KW-1185">Reference proteome</keyword>
<comment type="similarity">
    <text evidence="1">Belongs to the transposase IS21/IS408/IS1162 family.</text>
</comment>
<dbReference type="NCBIfam" id="NF033546">
    <property type="entry name" value="transpos_IS21"/>
    <property type="match status" value="1"/>
</dbReference>
<dbReference type="SUPFAM" id="SSF53098">
    <property type="entry name" value="Ribonuclease H-like"/>
    <property type="match status" value="1"/>
</dbReference>
<dbReference type="GO" id="GO:0032196">
    <property type="term" value="P:transposition"/>
    <property type="evidence" value="ECO:0007669"/>
    <property type="project" value="UniProtKB-KW"/>
</dbReference>
<dbReference type="Proteomes" id="UP000509222">
    <property type="component" value="Chromosome"/>
</dbReference>
<dbReference type="GO" id="GO:0006310">
    <property type="term" value="P:DNA recombination"/>
    <property type="evidence" value="ECO:0007669"/>
    <property type="project" value="UniProtKB-KW"/>
</dbReference>
<evidence type="ECO:0000256" key="3">
    <source>
        <dbReference type="ARBA" id="ARBA00023125"/>
    </source>
</evidence>
<reference evidence="8" key="2">
    <citation type="submission" date="2020-06" db="EMBL/GenBank/DDBJ databases">
        <title>Isolation of Planomicrobium glaciei.</title>
        <authorList>
            <person name="Malisova L."/>
            <person name="Safrankova R."/>
            <person name="Jakubu V."/>
            <person name="Spanelova P."/>
        </authorList>
    </citation>
    <scope>NUCLEOTIDE SEQUENCE [LARGE SCALE GENOMIC DNA]</scope>
    <source>
        <strain evidence="8">NRL-ATB46093</strain>
    </source>
</reference>
<evidence type="ECO:0000256" key="1">
    <source>
        <dbReference type="ARBA" id="ARBA00009277"/>
    </source>
</evidence>
<proteinExistence type="inferred from homology"/>
<evidence type="ECO:0000313" key="7">
    <source>
        <dbReference type="EMBL" id="QKX51031.1"/>
    </source>
</evidence>
<dbReference type="PROSITE" id="PS50531">
    <property type="entry name" value="HTH_IS21"/>
    <property type="match status" value="1"/>
</dbReference>
<protein>
    <submittedName>
        <fullName evidence="7">IS21 family transposase</fullName>
    </submittedName>
</protein>
<dbReference type="PROSITE" id="PS50994">
    <property type="entry name" value="INTEGRASE"/>
    <property type="match status" value="1"/>
</dbReference>
<dbReference type="EMBL" id="CP051177">
    <property type="protein sequence ID" value="QKX51031.1"/>
    <property type="molecule type" value="Genomic_DNA"/>
</dbReference>
<sequence length="511" mass="59326">MKYAEVRQLEAEGFSINSIAKKLNMSRNMIKEYLRMAPEEFEDFLISLRNRSKKLDPYRDHILQWLHEHPDLTGAQVHDWLEERMSFNGAAENTVRNYVNELREMYHIPKSVRHREYATIPESLPGQQAQVDFGQAVVQMKSGGNKRLYFIAFILSHSRYKYVEWLDRPFRTADVVRCHENAFAYYEGMPVEMVYDQDALLAVSENAGDLILTAEFTKYQAARGFKIYLCRKSDPESKGKIEQVVKFVKYNFSKNRVFDQLDSWNEASLAWLKRTGNHKVHHNIKKRPSEVHALEKQHLRKVSTTYLFENTLTSSITRKIHKDNVIRYLQNRYSVPSGTYQEGSANKAYLQLGEDQTLLIRLKPTGPVLAKHELSAEKGLVISDPLHRAKSESKRSLLIHQLADAFSNQEDIQWFIKALTEKYPRHLIDQLKVIQKAIRNHPNSAESALKEVRKLQLISGNDFRDIAYSLDLQVQQPPAPEIQLNQKYMALKAPERSSDTYLKVLSGGRMR</sequence>
<dbReference type="PANTHER" id="PTHR35004:SF6">
    <property type="entry name" value="TRANSPOSASE"/>
    <property type="match status" value="1"/>
</dbReference>
<dbReference type="PANTHER" id="PTHR35004">
    <property type="entry name" value="TRANSPOSASE RV3428C-RELATED"/>
    <property type="match status" value="1"/>
</dbReference>